<feature type="disulfide bond" evidence="21">
    <location>
        <begin position="627"/>
        <end position="636"/>
    </location>
</feature>
<evidence type="ECO:0000256" key="8">
    <source>
        <dbReference type="ARBA" id="ARBA00022729"/>
    </source>
</evidence>
<keyword evidence="6 22" id="KW-0812">Transmembrane</keyword>
<keyword evidence="13" id="KW-0965">Cell junction</keyword>
<dbReference type="FunFam" id="2.10.25.10:FF:000043">
    <property type="entry name" value="Integrin beta"/>
    <property type="match status" value="1"/>
</dbReference>
<dbReference type="SUPFAM" id="SSF53300">
    <property type="entry name" value="vWA-like"/>
    <property type="match status" value="1"/>
</dbReference>
<feature type="disulfide bond" evidence="21">
    <location>
        <begin position="252"/>
        <end position="293"/>
    </location>
</feature>
<dbReference type="FunFam" id="3.30.1680.10:FF:000002">
    <property type="entry name" value="Integrin beta"/>
    <property type="match status" value="1"/>
</dbReference>
<feature type="disulfide bond" evidence="21">
    <location>
        <begin position="483"/>
        <end position="492"/>
    </location>
</feature>
<keyword evidence="10" id="KW-0106">Calcium</keyword>
<keyword evidence="18" id="KW-0675">Receptor</keyword>
<feature type="disulfide bond" evidence="21">
    <location>
        <begin position="34"/>
        <end position="70"/>
    </location>
</feature>
<feature type="disulfide bond" evidence="21">
    <location>
        <begin position="633"/>
        <end position="706"/>
    </location>
</feature>
<dbReference type="Gene3D" id="4.10.1240.30">
    <property type="match status" value="1"/>
</dbReference>
<dbReference type="PROSITE" id="PS52047">
    <property type="entry name" value="I_EGF_2"/>
    <property type="match status" value="2"/>
</dbReference>
<keyword evidence="17 21" id="KW-1015">Disulfide bond</keyword>
<dbReference type="GO" id="GO:0046872">
    <property type="term" value="F:metal ion binding"/>
    <property type="evidence" value="ECO:0007669"/>
    <property type="project" value="UniProtKB-KW"/>
</dbReference>
<feature type="disulfide bond" evidence="21">
    <location>
        <begin position="653"/>
        <end position="682"/>
    </location>
</feature>
<feature type="chain" id="PRO_5044698271" description="Integrin beta" evidence="24">
    <location>
        <begin position="22"/>
        <end position="793"/>
    </location>
</feature>
<dbReference type="InterPro" id="IPR040622">
    <property type="entry name" value="EGF_integrin_1"/>
</dbReference>
<evidence type="ECO:0000256" key="3">
    <source>
        <dbReference type="ARBA" id="ARBA00007449"/>
    </source>
</evidence>
<keyword evidence="15 22" id="KW-0401">Integrin</keyword>
<evidence type="ECO:0000256" key="9">
    <source>
        <dbReference type="ARBA" id="ARBA00022737"/>
    </source>
</evidence>
<feature type="disulfide bond" evidence="21">
    <location>
        <begin position="469"/>
        <end position="481"/>
    </location>
</feature>
<feature type="domain" description="Integrin beta subunit VWA" evidence="25">
    <location>
        <begin position="30"/>
        <end position="456"/>
    </location>
</feature>
<feature type="domain" description="PSI" evidence="26">
    <location>
        <begin position="22"/>
        <end position="71"/>
    </location>
</feature>
<evidence type="ECO:0000256" key="16">
    <source>
        <dbReference type="ARBA" id="ARBA00023136"/>
    </source>
</evidence>
<evidence type="ECO:0000256" key="14">
    <source>
        <dbReference type="ARBA" id="ARBA00022989"/>
    </source>
</evidence>
<evidence type="ECO:0000256" key="13">
    <source>
        <dbReference type="ARBA" id="ARBA00022949"/>
    </source>
</evidence>
<evidence type="ECO:0000256" key="20">
    <source>
        <dbReference type="ARBA" id="ARBA00046864"/>
    </source>
</evidence>
<dbReference type="InterPro" id="IPR016201">
    <property type="entry name" value="PSI"/>
</dbReference>
<dbReference type="GO" id="GO:0007229">
    <property type="term" value="P:integrin-mediated signaling pathway"/>
    <property type="evidence" value="ECO:0007669"/>
    <property type="project" value="UniProtKB-KW"/>
</dbReference>
<dbReference type="Gene3D" id="3.40.50.410">
    <property type="entry name" value="von Willebrand factor, type A domain"/>
    <property type="match status" value="1"/>
</dbReference>
<dbReference type="GO" id="GO:0034685">
    <property type="term" value="C:integrin alphav-beta6 complex"/>
    <property type="evidence" value="ECO:0007669"/>
    <property type="project" value="UniProtKB-ARBA"/>
</dbReference>
<dbReference type="PANTHER" id="PTHR10082:SF11">
    <property type="entry name" value="INTEGRIN BETA-6"/>
    <property type="match status" value="1"/>
</dbReference>
<dbReference type="RefSeq" id="XP_007438966.1">
    <property type="nucleotide sequence ID" value="XM_007438904.2"/>
</dbReference>
<dbReference type="SUPFAM" id="SSF103575">
    <property type="entry name" value="Plexin repeat"/>
    <property type="match status" value="1"/>
</dbReference>
<dbReference type="InterPro" id="IPR057243">
    <property type="entry name" value="Integrin_I-EGF_CS"/>
</dbReference>
<feature type="signal peptide" evidence="24">
    <location>
        <begin position="1"/>
        <end position="21"/>
    </location>
</feature>
<dbReference type="AlphaFoldDB" id="A0A9F3W0U0"/>
<evidence type="ECO:0000259" key="26">
    <source>
        <dbReference type="SMART" id="SM00423"/>
    </source>
</evidence>
<feature type="disulfide bond" evidence="21">
    <location>
        <begin position="197"/>
        <end position="204"/>
    </location>
</feature>
<dbReference type="SUPFAM" id="SSF69687">
    <property type="entry name" value="Integrin beta tail domain"/>
    <property type="match status" value="1"/>
</dbReference>
<feature type="disulfide bond" evidence="21">
    <location>
        <begin position="394"/>
        <end position="406"/>
    </location>
</feature>
<dbReference type="SUPFAM" id="SSF69179">
    <property type="entry name" value="Integrin domains"/>
    <property type="match status" value="2"/>
</dbReference>
<dbReference type="InterPro" id="IPR057073">
    <property type="entry name" value="EGF_integrin_2"/>
</dbReference>
<dbReference type="Proteomes" id="UP000695026">
    <property type="component" value="Unplaced"/>
</dbReference>
<feature type="disulfide bond" evidence="21">
    <location>
        <begin position="607"/>
        <end position="617"/>
    </location>
</feature>
<evidence type="ECO:0000313" key="31">
    <source>
        <dbReference type="RefSeq" id="XP_015745454.1"/>
    </source>
</evidence>
<evidence type="ECO:0000313" key="30">
    <source>
        <dbReference type="RefSeq" id="XP_007438966.1"/>
    </source>
</evidence>
<dbReference type="InterPro" id="IPR033760">
    <property type="entry name" value="Integrin_beta_N"/>
</dbReference>
<evidence type="ECO:0000256" key="6">
    <source>
        <dbReference type="ARBA" id="ARBA00022692"/>
    </source>
</evidence>
<dbReference type="Gene3D" id="1.20.5.100">
    <property type="entry name" value="Cytochrome c1, transmembrane anchor, C-terminal"/>
    <property type="match status" value="1"/>
</dbReference>
<keyword evidence="14 23" id="KW-1133">Transmembrane helix</keyword>
<keyword evidence="5" id="KW-0245">EGF-like domain</keyword>
<dbReference type="SMART" id="SM00187">
    <property type="entry name" value="INB"/>
    <property type="match status" value="1"/>
</dbReference>
<feature type="disulfide bond" evidence="21">
    <location>
        <begin position="602"/>
        <end position="649"/>
    </location>
</feature>
<feature type="disulfide bond" evidence="21">
    <location>
        <begin position="522"/>
        <end position="555"/>
    </location>
</feature>
<feature type="disulfide bond" evidence="21">
    <location>
        <begin position="600"/>
        <end position="605"/>
    </location>
</feature>
<feature type="disulfide bond" evidence="21">
    <location>
        <begin position="454"/>
        <end position="458"/>
    </location>
</feature>
<feature type="domain" description="Integrin beta subunit cytoplasmic" evidence="27">
    <location>
        <begin position="735"/>
        <end position="781"/>
    </location>
</feature>
<dbReference type="GO" id="GO:0098609">
    <property type="term" value="P:cell-cell adhesion"/>
    <property type="evidence" value="ECO:0007669"/>
    <property type="project" value="TreeGrafter"/>
</dbReference>
<comment type="similarity">
    <text evidence="3 22">Belongs to the integrin beta chain family.</text>
</comment>
<dbReference type="Pfam" id="PF17205">
    <property type="entry name" value="PSI_integrin"/>
    <property type="match status" value="1"/>
</dbReference>
<feature type="disulfide bond" evidence="21">
    <location>
        <begin position="542"/>
        <end position="547"/>
    </location>
</feature>
<dbReference type="FunFam" id="1.20.5.100:FF:000004">
    <property type="entry name" value="Integrin beta"/>
    <property type="match status" value="1"/>
</dbReference>
<evidence type="ECO:0000259" key="25">
    <source>
        <dbReference type="SMART" id="SM00187"/>
    </source>
</evidence>
<feature type="disulfide bond" evidence="21">
    <location>
        <begin position="568"/>
        <end position="577"/>
    </location>
</feature>
<feature type="transmembrane region" description="Helical" evidence="23">
    <location>
        <begin position="712"/>
        <end position="734"/>
    </location>
</feature>
<dbReference type="KEGG" id="pbi:103067112"/>
<keyword evidence="16 23" id="KW-0472">Membrane</keyword>
<dbReference type="PANTHER" id="PTHR10082">
    <property type="entry name" value="INTEGRIN BETA SUBUNIT"/>
    <property type="match status" value="1"/>
</dbReference>
<name>A0A9F3W0U0_PYTBI</name>
<protein>
    <recommendedName>
        <fullName evidence="22">Integrin beta</fullName>
    </recommendedName>
</protein>
<organism evidence="29 31">
    <name type="scientific">Python bivittatus</name>
    <name type="common">Burmese python</name>
    <name type="synonym">Python molurus bivittatus</name>
    <dbReference type="NCBI Taxonomy" id="176946"/>
    <lineage>
        <taxon>Eukaryota</taxon>
        <taxon>Metazoa</taxon>
        <taxon>Chordata</taxon>
        <taxon>Craniata</taxon>
        <taxon>Vertebrata</taxon>
        <taxon>Euteleostomi</taxon>
        <taxon>Lepidosauria</taxon>
        <taxon>Squamata</taxon>
        <taxon>Bifurcata</taxon>
        <taxon>Unidentata</taxon>
        <taxon>Episquamata</taxon>
        <taxon>Toxicofera</taxon>
        <taxon>Serpentes</taxon>
        <taxon>Henophidia</taxon>
        <taxon>Pythonidae</taxon>
        <taxon>Python</taxon>
    </lineage>
</organism>
<dbReference type="Gene3D" id="2.60.40.1510">
    <property type="entry name" value="ntegrin, alpha v. Chain A, domain 3"/>
    <property type="match status" value="1"/>
</dbReference>
<reference evidence="30 31" key="1">
    <citation type="submission" date="2025-04" db="UniProtKB">
        <authorList>
            <consortium name="RefSeq"/>
        </authorList>
    </citation>
    <scope>IDENTIFICATION</scope>
    <source>
        <tissue evidence="30 31">Liver</tissue>
    </source>
</reference>
<dbReference type="InterPro" id="IPR032695">
    <property type="entry name" value="Integrin_dom_sf"/>
</dbReference>
<proteinExistence type="inferred from homology"/>
<dbReference type="GO" id="GO:0007160">
    <property type="term" value="P:cell-matrix adhesion"/>
    <property type="evidence" value="ECO:0007669"/>
    <property type="project" value="TreeGrafter"/>
</dbReference>
<dbReference type="SMART" id="SM01242">
    <property type="entry name" value="Integrin_B_tail"/>
    <property type="match status" value="1"/>
</dbReference>
<evidence type="ECO:0000256" key="24">
    <source>
        <dbReference type="SAM" id="SignalP"/>
    </source>
</evidence>
<evidence type="ECO:0000256" key="2">
    <source>
        <dbReference type="ARBA" id="ARBA00004251"/>
    </source>
</evidence>
<feature type="disulfide bond" evidence="21">
    <location>
        <begin position="31"/>
        <end position="41"/>
    </location>
</feature>
<dbReference type="CTD" id="3694"/>
<evidence type="ECO:0000259" key="27">
    <source>
        <dbReference type="SMART" id="SM01241"/>
    </source>
</evidence>
<dbReference type="Pfam" id="PF18372">
    <property type="entry name" value="I-EGF_1"/>
    <property type="match status" value="1"/>
</dbReference>
<dbReference type="GO" id="GO:0005178">
    <property type="term" value="F:integrin binding"/>
    <property type="evidence" value="ECO:0007669"/>
    <property type="project" value="TreeGrafter"/>
</dbReference>
<evidence type="ECO:0000256" key="18">
    <source>
        <dbReference type="ARBA" id="ARBA00023170"/>
    </source>
</evidence>
<feature type="disulfide bond" evidence="21">
    <location>
        <begin position="478"/>
        <end position="514"/>
    </location>
</feature>
<dbReference type="SMART" id="SM01241">
    <property type="entry name" value="Integrin_b_cyt"/>
    <property type="match status" value="1"/>
</dbReference>
<dbReference type="GO" id="GO:0033627">
    <property type="term" value="P:cell adhesion mediated by integrin"/>
    <property type="evidence" value="ECO:0007669"/>
    <property type="project" value="TreeGrafter"/>
</dbReference>
<dbReference type="Pfam" id="PF23105">
    <property type="entry name" value="EGF_integrin"/>
    <property type="match status" value="2"/>
</dbReference>
<evidence type="ECO:0000256" key="17">
    <source>
        <dbReference type="ARBA" id="ARBA00023157"/>
    </source>
</evidence>
<keyword evidence="12 22" id="KW-0130">Cell adhesion</keyword>
<dbReference type="InterPro" id="IPR036465">
    <property type="entry name" value="vWFA_dom_sf"/>
</dbReference>
<dbReference type="PROSITE" id="PS00243">
    <property type="entry name" value="I_EGF_1"/>
    <property type="match status" value="1"/>
</dbReference>
<feature type="domain" description="Integrin beta subunit tail" evidence="28">
    <location>
        <begin position="627"/>
        <end position="711"/>
    </location>
</feature>
<comment type="subcellular location">
    <subcellularLocation>
        <location evidence="1">Cell junction</location>
        <location evidence="1">Focal adhesion</location>
    </subcellularLocation>
    <subcellularLocation>
        <location evidence="2 22">Cell membrane</location>
        <topology evidence="2 22">Single-pass type I membrane protein</topology>
    </subcellularLocation>
</comment>
<comment type="subunit">
    <text evidence="20">Heterodimer of an alpha and a beta subunit. Interacts with FLNB. Interacts with HAX1. ITGAV:ITGB6 interacts with FBN1. ITGAV:ITGB6 interacts with TGFB1.</text>
</comment>
<feature type="disulfide bond" evidence="21">
    <location>
        <begin position="563"/>
        <end position="594"/>
    </location>
</feature>
<dbReference type="OMA" id="WIYTVEG"/>
<keyword evidence="29" id="KW-1185">Reference proteome</keyword>
<feature type="disulfide bond" evidence="21">
    <location>
        <begin position="579"/>
        <end position="586"/>
    </location>
</feature>
<dbReference type="GeneID" id="103067112"/>
<dbReference type="GO" id="GO:0009986">
    <property type="term" value="C:cell surface"/>
    <property type="evidence" value="ECO:0007669"/>
    <property type="project" value="TreeGrafter"/>
</dbReference>
<evidence type="ECO:0000256" key="11">
    <source>
        <dbReference type="ARBA" id="ARBA00022842"/>
    </source>
</evidence>
<dbReference type="InterPro" id="IPR015812">
    <property type="entry name" value="Integrin_bsu"/>
</dbReference>
<dbReference type="Pfam" id="PF08725">
    <property type="entry name" value="Integrin_b_cyt"/>
    <property type="match status" value="1"/>
</dbReference>
<dbReference type="Gene3D" id="3.30.1680.10">
    <property type="entry name" value="ligand-binding face of the semaphorins, domain 2"/>
    <property type="match status" value="1"/>
</dbReference>
<feature type="disulfide bond" evidence="21">
    <location>
        <begin position="527"/>
        <end position="540"/>
    </location>
</feature>
<dbReference type="FunFam" id="3.40.50.410:FF:000002">
    <property type="entry name" value="Integrin beta"/>
    <property type="match status" value="1"/>
</dbReference>
<keyword evidence="7" id="KW-0479">Metal-binding</keyword>
<feature type="disulfide bond" evidence="21">
    <location>
        <begin position="520"/>
        <end position="525"/>
    </location>
</feature>
<evidence type="ECO:0000256" key="15">
    <source>
        <dbReference type="ARBA" id="ARBA00023037"/>
    </source>
</evidence>
<keyword evidence="19" id="KW-0325">Glycoprotein</keyword>
<evidence type="ECO:0000256" key="4">
    <source>
        <dbReference type="ARBA" id="ARBA00022475"/>
    </source>
</evidence>
<accession>A0A9F3W0U0</accession>
<dbReference type="InterPro" id="IPR012896">
    <property type="entry name" value="Integrin_bsu_tail"/>
</dbReference>
<dbReference type="FunFam" id="2.10.25.10:FF:000328">
    <property type="entry name" value="Integrin beta"/>
    <property type="match status" value="1"/>
</dbReference>
<evidence type="ECO:0000259" key="28">
    <source>
        <dbReference type="SMART" id="SM01242"/>
    </source>
</evidence>
<dbReference type="GO" id="GO:0016477">
    <property type="term" value="P:cell migration"/>
    <property type="evidence" value="ECO:0007669"/>
    <property type="project" value="TreeGrafter"/>
</dbReference>
<dbReference type="Gene3D" id="2.10.25.10">
    <property type="entry name" value="Laminin"/>
    <property type="match status" value="4"/>
</dbReference>
<dbReference type="InterPro" id="IPR002369">
    <property type="entry name" value="Integrin_bsu_VWA"/>
</dbReference>
<keyword evidence="9" id="KW-0677">Repeat</keyword>
<dbReference type="SMART" id="SM00423">
    <property type="entry name" value="PSI"/>
    <property type="match status" value="1"/>
</dbReference>
<dbReference type="GO" id="GO:0005925">
    <property type="term" value="C:focal adhesion"/>
    <property type="evidence" value="ECO:0007669"/>
    <property type="project" value="UniProtKB-SubCell"/>
</dbReference>
<dbReference type="RefSeq" id="XP_015745454.1">
    <property type="nucleotide sequence ID" value="XM_015889968.2"/>
</dbReference>
<dbReference type="FunFam" id="2.10.25.10:FF:000075">
    <property type="entry name" value="Integrin beta"/>
    <property type="match status" value="1"/>
</dbReference>
<dbReference type="PIRSF" id="PIRSF002512">
    <property type="entry name" value="Integrin_B"/>
    <property type="match status" value="1"/>
</dbReference>
<evidence type="ECO:0000256" key="22">
    <source>
        <dbReference type="RuleBase" id="RU000633"/>
    </source>
</evidence>
<keyword evidence="11" id="KW-0460">Magnesium</keyword>
<evidence type="ECO:0000313" key="29">
    <source>
        <dbReference type="Proteomes" id="UP000695026"/>
    </source>
</evidence>
<dbReference type="SUPFAM" id="SSF57196">
    <property type="entry name" value="EGF/Laminin"/>
    <property type="match status" value="2"/>
</dbReference>
<evidence type="ECO:0000256" key="1">
    <source>
        <dbReference type="ARBA" id="ARBA00004246"/>
    </source>
</evidence>
<feature type="disulfide bond" evidence="21">
    <location>
        <begin position="44"/>
        <end position="59"/>
    </location>
</feature>
<keyword evidence="8 24" id="KW-0732">Signal</keyword>
<dbReference type="InterPro" id="IPR014836">
    <property type="entry name" value="Integrin_bsu_cyt_dom"/>
</dbReference>
<gene>
    <name evidence="30 31" type="primary">ITGB6</name>
</gene>
<feature type="disulfide bond" evidence="21">
    <location>
        <begin position="561"/>
        <end position="566"/>
    </location>
</feature>
<evidence type="ECO:0000256" key="12">
    <source>
        <dbReference type="ARBA" id="ARBA00022889"/>
    </source>
</evidence>
<evidence type="ECO:0000256" key="10">
    <source>
        <dbReference type="ARBA" id="ARBA00022837"/>
    </source>
</evidence>
<dbReference type="Pfam" id="PF07965">
    <property type="entry name" value="Integrin_B_tail"/>
    <property type="match status" value="1"/>
</dbReference>
<dbReference type="PRINTS" id="PR01186">
    <property type="entry name" value="INTEGRINB"/>
</dbReference>
<dbReference type="Pfam" id="PF00362">
    <property type="entry name" value="Integrin_beta"/>
    <property type="match status" value="1"/>
</dbReference>
<evidence type="ECO:0000256" key="7">
    <source>
        <dbReference type="ARBA" id="ARBA00022723"/>
    </source>
</evidence>
<dbReference type="InterPro" id="IPR036349">
    <property type="entry name" value="Integrin_bsu_tail_dom_sf"/>
</dbReference>
<evidence type="ECO:0000256" key="5">
    <source>
        <dbReference type="ARBA" id="ARBA00022536"/>
    </source>
</evidence>
<evidence type="ECO:0000256" key="19">
    <source>
        <dbReference type="ARBA" id="ARBA00023180"/>
    </source>
</evidence>
<evidence type="ECO:0000256" key="23">
    <source>
        <dbReference type="SAM" id="Phobius"/>
    </source>
</evidence>
<keyword evidence="4" id="KW-1003">Cell membrane</keyword>
<feature type="disulfide bond" evidence="21">
    <location>
        <begin position="23"/>
        <end position="456"/>
    </location>
</feature>
<dbReference type="OrthoDB" id="410592at2759"/>
<sequence>MEIELLCLFFLFLQRNKNVQGSCDSGSAMNCEDCLLSGPSCGWCFQENFTDPSEIHKRCDTLEKLLSEGCQLSLIEFPISKIEIHKNKSLSDRPQINSSEVTQISPQKITVFLRPGNEETIQINVRQTEDYPVDLYYLMDISASMDDDLNTIKELGSTLSKEMSKLTSNFQMGFGSFDEKPVLPFISTLTEDLQNPCRKIPHDCLPTFGYKHVLSLTNDAERFNAIVKKQKISANLDTPEGGFDAIMQATVCKEKIGWRNDSLHLLVFVSDADSHFGMDSKLAGIVIPNDGKCHLDKQNEYSMSTVLEYPTLGQLIEKIVQNNILLIFAVTKEQVPLYQKYADLIPGATVGRLQDDSGNILQLIIDAYKSLRSEIELEVLGDTDGLKLAFTAICSHGSAFPNEKKCSHIKVGEVVTFNVTLTLSTSACGEGRRKVLIRPTGLNEVLEIEIQPECSCHCQKEAEVNSSKCNYGNGSFECGVCVCNPSYMGPDCKCSEKDALSTESCKSFPEQTLCSGRGDCYCGQCICHLSAYGNIYGPYCECDDFSCGRSKGLVCGGNGDCDCSQCICHSGWTGEYCNCTTDTESCISNNGIICSGRGKCMCGKCVCANPGVSGNFCEKYPTYDDPCSSKWSCVECYLASADQLHQEDCTEKCKLVDTRIRHEEDIVEDKWVPCVLRGKNECIITFLMAADKEGKAIIHNIKQKDCPQPPNITMIVLGVSIAIVLTGIVLLCMWKLFISFEDRKEVAKFEAERSKAKWQTGTNPLYRGSTTTFKNVTYKQKERQPGSTADTFY</sequence>
<evidence type="ECO:0000256" key="21">
    <source>
        <dbReference type="PIRSR" id="PIRSR002512-1"/>
    </source>
</evidence>